<organism evidence="1 2">
    <name type="scientific">Algivirga pacifica</name>
    <dbReference type="NCBI Taxonomy" id="1162670"/>
    <lineage>
        <taxon>Bacteria</taxon>
        <taxon>Pseudomonadati</taxon>
        <taxon>Bacteroidota</taxon>
        <taxon>Cytophagia</taxon>
        <taxon>Cytophagales</taxon>
        <taxon>Flammeovirgaceae</taxon>
        <taxon>Algivirga</taxon>
    </lineage>
</organism>
<protein>
    <submittedName>
        <fullName evidence="1">Uncharacterized protein</fullName>
    </submittedName>
</protein>
<keyword evidence="2" id="KW-1185">Reference proteome</keyword>
<comment type="caution">
    <text evidence="1">The sequence shown here is derived from an EMBL/GenBank/DDBJ whole genome shotgun (WGS) entry which is preliminary data.</text>
</comment>
<dbReference type="RefSeq" id="WP_345369933.1">
    <property type="nucleotide sequence ID" value="NZ_BAABJX010000020.1"/>
</dbReference>
<dbReference type="Proteomes" id="UP001500298">
    <property type="component" value="Unassembled WGS sequence"/>
</dbReference>
<name>A0ABP9D9B3_9BACT</name>
<sequence>MDQNYLKNLAGELLNLEVNTIVKENTTGAKMPTNRRVALLEIANEYRHTLVAYGLCAYANGNPAPKGSDGREKKLLRWQGAGEYSFKEIKHAATAGKNYYEEIVLTLSEQKDQDALNKRIKILQRIEAQSAAMIGIFKSRRLRYNVGPDTLEDGLRDIPMVEMAGSPLAPIPSQLPSYIWNNDLTLKDVNLVEDLELTPDNLTVIRKAWELGTQQVLLQTIVQIDGDVTNYLTNHFINLPPEIRKIALEMHTDSTTAATKHWSELFKTVSQLAGKALGQIFNK</sequence>
<evidence type="ECO:0000313" key="1">
    <source>
        <dbReference type="EMBL" id="GAA4828040.1"/>
    </source>
</evidence>
<dbReference type="EMBL" id="BAABJX010000020">
    <property type="protein sequence ID" value="GAA4828040.1"/>
    <property type="molecule type" value="Genomic_DNA"/>
</dbReference>
<reference evidence="2" key="1">
    <citation type="journal article" date="2019" name="Int. J. Syst. Evol. Microbiol.">
        <title>The Global Catalogue of Microorganisms (GCM) 10K type strain sequencing project: providing services to taxonomists for standard genome sequencing and annotation.</title>
        <authorList>
            <consortium name="The Broad Institute Genomics Platform"/>
            <consortium name="The Broad Institute Genome Sequencing Center for Infectious Disease"/>
            <person name="Wu L."/>
            <person name="Ma J."/>
        </authorList>
    </citation>
    <scope>NUCLEOTIDE SEQUENCE [LARGE SCALE GENOMIC DNA]</scope>
    <source>
        <strain evidence="2">JCM 18326</strain>
    </source>
</reference>
<evidence type="ECO:0000313" key="2">
    <source>
        <dbReference type="Proteomes" id="UP001500298"/>
    </source>
</evidence>
<accession>A0ABP9D9B3</accession>
<proteinExistence type="predicted"/>
<gene>
    <name evidence="1" type="ORF">GCM10023331_11220</name>
</gene>